<feature type="region of interest" description="Disordered" evidence="5">
    <location>
        <begin position="354"/>
        <end position="373"/>
    </location>
</feature>
<feature type="transmembrane region" description="Helical" evidence="6">
    <location>
        <begin position="138"/>
        <end position="159"/>
    </location>
</feature>
<name>A0A6J4LU10_9SPHI</name>
<evidence type="ECO:0000256" key="5">
    <source>
        <dbReference type="SAM" id="MobiDB-lite"/>
    </source>
</evidence>
<evidence type="ECO:0000256" key="2">
    <source>
        <dbReference type="ARBA" id="ARBA00022692"/>
    </source>
</evidence>
<gene>
    <name evidence="8" type="ORF">AVDCRST_MAG56-7879</name>
</gene>
<evidence type="ECO:0000256" key="6">
    <source>
        <dbReference type="SAM" id="Phobius"/>
    </source>
</evidence>
<comment type="subcellular location">
    <subcellularLocation>
        <location evidence="1">Membrane</location>
    </subcellularLocation>
</comment>
<dbReference type="InterPro" id="IPR006685">
    <property type="entry name" value="MscS_channel_2nd"/>
</dbReference>
<evidence type="ECO:0000256" key="1">
    <source>
        <dbReference type="ARBA" id="ARBA00004370"/>
    </source>
</evidence>
<keyword evidence="3 6" id="KW-1133">Transmembrane helix</keyword>
<dbReference type="PANTHER" id="PTHR30566">
    <property type="entry name" value="YNAI-RELATED MECHANOSENSITIVE ION CHANNEL"/>
    <property type="match status" value="1"/>
</dbReference>
<proteinExistence type="predicted"/>
<feature type="transmembrane region" description="Helical" evidence="6">
    <location>
        <begin position="165"/>
        <end position="184"/>
    </location>
</feature>
<dbReference type="PANTHER" id="PTHR30566:SF25">
    <property type="entry name" value="INNER MEMBRANE PROTEIN"/>
    <property type="match status" value="1"/>
</dbReference>
<feature type="domain" description="Mechanosensitive ion channel MscS" evidence="7">
    <location>
        <begin position="187"/>
        <end position="253"/>
    </location>
</feature>
<evidence type="ECO:0000256" key="4">
    <source>
        <dbReference type="ARBA" id="ARBA00023136"/>
    </source>
</evidence>
<feature type="transmembrane region" description="Helical" evidence="6">
    <location>
        <begin position="64"/>
        <end position="82"/>
    </location>
</feature>
<dbReference type="EMBL" id="CADCTQ010000661">
    <property type="protein sequence ID" value="CAA9340825.1"/>
    <property type="molecule type" value="Genomic_DNA"/>
</dbReference>
<evidence type="ECO:0000313" key="8">
    <source>
        <dbReference type="EMBL" id="CAA9340825.1"/>
    </source>
</evidence>
<dbReference type="InterPro" id="IPR023408">
    <property type="entry name" value="MscS_beta-dom_sf"/>
</dbReference>
<dbReference type="Gene3D" id="1.10.287.1260">
    <property type="match status" value="1"/>
</dbReference>
<organism evidence="8">
    <name type="scientific">uncultured Cytophagales bacterium</name>
    <dbReference type="NCBI Taxonomy" id="158755"/>
    <lineage>
        <taxon>Bacteria</taxon>
        <taxon>Pseudomonadati</taxon>
        <taxon>Bacteroidota</taxon>
        <taxon>Sphingobacteriia</taxon>
        <taxon>Sphingobacteriales</taxon>
        <taxon>environmental samples</taxon>
    </lineage>
</organism>
<dbReference type="SUPFAM" id="SSF50182">
    <property type="entry name" value="Sm-like ribonucleoproteins"/>
    <property type="match status" value="1"/>
</dbReference>
<dbReference type="GO" id="GO:0016020">
    <property type="term" value="C:membrane"/>
    <property type="evidence" value="ECO:0007669"/>
    <property type="project" value="UniProtKB-SubCell"/>
</dbReference>
<reference evidence="8" key="1">
    <citation type="submission" date="2020-02" db="EMBL/GenBank/DDBJ databases">
        <authorList>
            <person name="Meier V. D."/>
        </authorList>
    </citation>
    <scope>NUCLEOTIDE SEQUENCE</scope>
    <source>
        <strain evidence="8">AVDCRST_MAG56</strain>
    </source>
</reference>
<dbReference type="GO" id="GO:0008381">
    <property type="term" value="F:mechanosensitive monoatomic ion channel activity"/>
    <property type="evidence" value="ECO:0007669"/>
    <property type="project" value="UniProtKB-ARBA"/>
</dbReference>
<sequence length="373" mass="41875">MQIEEFLPRFGETWGIVGALGAMLVAALAGYAVHKIVFGILRRWGRNSQLSVAHLLDVYLESPLKYLIVLLMVLFTGYSLTFSYRDPILHTLTIALVAAGAFLAIRVISFARELIVNHYDVKAENNLQARKIYTQFRIIERILVFVIVLFAIAIALLTFEQVRQVGVSLLASAGVIGIIVGFAAQKTLGSLLAGIQIAVAQPIRIDDAVIVEGEFGRVEEINLTYVVLKIWDERRLIVPINYFLDKPFQNWTRVSTDLLGTVFFYLNYNAPLEAMRGELDRLLHDNPLWDGKAKELQVTDVKESSIEVRVLVSSTNSGNTFTLRCDIRESMITFLQKNYPECLPRTRMEVVSLPKSNGQARADEGEALVSKNR</sequence>
<dbReference type="AlphaFoldDB" id="A0A6J4LU10"/>
<keyword evidence="2 6" id="KW-0812">Transmembrane</keyword>
<feature type="transmembrane region" description="Helical" evidence="6">
    <location>
        <begin position="14"/>
        <end position="33"/>
    </location>
</feature>
<keyword evidence="4 6" id="KW-0472">Membrane</keyword>
<evidence type="ECO:0000259" key="7">
    <source>
        <dbReference type="Pfam" id="PF00924"/>
    </source>
</evidence>
<dbReference type="InterPro" id="IPR010920">
    <property type="entry name" value="LSM_dom_sf"/>
</dbReference>
<evidence type="ECO:0000256" key="3">
    <source>
        <dbReference type="ARBA" id="ARBA00022989"/>
    </source>
</evidence>
<dbReference type="Gene3D" id="2.30.30.60">
    <property type="match status" value="1"/>
</dbReference>
<protein>
    <submittedName>
        <fullName evidence="8">Membrane protein</fullName>
    </submittedName>
</protein>
<dbReference type="Pfam" id="PF00924">
    <property type="entry name" value="MS_channel_2nd"/>
    <property type="match status" value="1"/>
</dbReference>
<feature type="transmembrane region" description="Helical" evidence="6">
    <location>
        <begin position="88"/>
        <end position="108"/>
    </location>
</feature>
<accession>A0A6J4LU10</accession>